<dbReference type="EMBL" id="HBGQ01013758">
    <property type="protein sequence ID" value="CAD9377570.1"/>
    <property type="molecule type" value="Transcribed_RNA"/>
</dbReference>
<gene>
    <name evidence="2" type="ORF">AAND1436_LOCUS6780</name>
</gene>
<feature type="chain" id="PRO_5030900591" evidence="1">
    <location>
        <begin position="21"/>
        <end position="312"/>
    </location>
</feature>
<dbReference type="AlphaFoldDB" id="A0A7S2AVE3"/>
<name>A0A7S2AVE3_9DINO</name>
<organism evidence="2">
    <name type="scientific">Alexandrium andersonii</name>
    <dbReference type="NCBI Taxonomy" id="327968"/>
    <lineage>
        <taxon>Eukaryota</taxon>
        <taxon>Sar</taxon>
        <taxon>Alveolata</taxon>
        <taxon>Dinophyceae</taxon>
        <taxon>Gonyaulacales</taxon>
        <taxon>Pyrocystaceae</taxon>
        <taxon>Alexandrium</taxon>
    </lineage>
</organism>
<keyword evidence="1" id="KW-0732">Signal</keyword>
<reference evidence="2" key="1">
    <citation type="submission" date="2021-01" db="EMBL/GenBank/DDBJ databases">
        <authorList>
            <person name="Corre E."/>
            <person name="Pelletier E."/>
            <person name="Niang G."/>
            <person name="Scheremetjew M."/>
            <person name="Finn R."/>
            <person name="Kale V."/>
            <person name="Holt S."/>
            <person name="Cochrane G."/>
            <person name="Meng A."/>
            <person name="Brown T."/>
            <person name="Cohen L."/>
        </authorList>
    </citation>
    <scope>NUCLEOTIDE SEQUENCE</scope>
    <source>
        <strain evidence="2">CCMP2222</strain>
    </source>
</reference>
<proteinExistence type="predicted"/>
<protein>
    <submittedName>
        <fullName evidence="2">Uncharacterized protein</fullName>
    </submittedName>
</protein>
<evidence type="ECO:0000256" key="1">
    <source>
        <dbReference type="SAM" id="SignalP"/>
    </source>
</evidence>
<accession>A0A7S2AVE3</accession>
<sequence length="312" mass="34655">MAGVRLLLALVVWRLGPATAVGLGVQRLEAADQLWAGSHAVTGNGELEVERHSHSPGRPRNSTEQMLMVCNAYAYSKPLHVYNMRSQQRLTGKEPLQYKECGDFNVWLREGDQLDFRTVSKYEDDVKEREAGEHSVGIFRAWGLPKFTASLLLVPHRQGSSMSIAFESHIFRELQNSQMAVVDAYLGESSGKMRIVEQINMTENPKAQARTEELNFNSVIALNPGDYEILLTNSTGHDISAANLTVDKNKQKVVVMRIGADEDLHNKVGNATTLPQEVFLHQQMLQDTRSAAAPRSLLATIVAVASSLWFVN</sequence>
<evidence type="ECO:0000313" key="2">
    <source>
        <dbReference type="EMBL" id="CAD9377570.1"/>
    </source>
</evidence>
<feature type="signal peptide" evidence="1">
    <location>
        <begin position="1"/>
        <end position="20"/>
    </location>
</feature>